<evidence type="ECO:0000313" key="2">
    <source>
        <dbReference type="EMBL" id="MPY65822.1"/>
    </source>
</evidence>
<dbReference type="Pfam" id="PF23296">
    <property type="entry name" value="DUF7079"/>
    <property type="match status" value="1"/>
</dbReference>
<protein>
    <recommendedName>
        <fullName evidence="1">DUF7079 domain-containing protein</fullName>
    </recommendedName>
</protein>
<accession>A0A7X1NU32</accession>
<reference evidence="2 3" key="1">
    <citation type="submission" date="2019-10" db="EMBL/GenBank/DDBJ databases">
        <title>Deinococcus sp. isolated from soil.</title>
        <authorList>
            <person name="Li Y."/>
            <person name="Wang J."/>
        </authorList>
    </citation>
    <scope>NUCLEOTIDE SEQUENCE [LARGE SCALE GENOMIC DNA]</scope>
    <source>
        <strain evidence="2 3">SDU3-2</strain>
    </source>
</reference>
<evidence type="ECO:0000313" key="3">
    <source>
        <dbReference type="Proteomes" id="UP000484842"/>
    </source>
</evidence>
<organism evidence="2 3">
    <name type="scientific">Deinococcus terrestris</name>
    <dbReference type="NCBI Taxonomy" id="2651870"/>
    <lineage>
        <taxon>Bacteria</taxon>
        <taxon>Thermotogati</taxon>
        <taxon>Deinococcota</taxon>
        <taxon>Deinococci</taxon>
        <taxon>Deinococcales</taxon>
        <taxon>Deinococcaceae</taxon>
        <taxon>Deinococcus</taxon>
    </lineage>
</organism>
<dbReference type="EMBL" id="WBSL01000001">
    <property type="protein sequence ID" value="MPY65822.1"/>
    <property type="molecule type" value="Genomic_DNA"/>
</dbReference>
<dbReference type="Proteomes" id="UP000484842">
    <property type="component" value="Unassembled WGS sequence"/>
</dbReference>
<proteinExistence type="predicted"/>
<sequence>MPPAPPRPPAELSGAELRRRRPLWVALSELWLDQELSPADLRRVARVAAACGYDDAEVEAIFWGEVAPVVAGNLLAPVGVWSGFDEDWLCERAARSAAYRSRPSLTRWLTRLWAGRLVEREWKHLLALLPVARAERQAGHPAPGGWPEESSE</sequence>
<keyword evidence="3" id="KW-1185">Reference proteome</keyword>
<dbReference type="InterPro" id="IPR055507">
    <property type="entry name" value="DUF7079"/>
</dbReference>
<comment type="caution">
    <text evidence="2">The sequence shown here is derived from an EMBL/GenBank/DDBJ whole genome shotgun (WGS) entry which is preliminary data.</text>
</comment>
<name>A0A7X1NU32_9DEIO</name>
<feature type="domain" description="DUF7079" evidence="1">
    <location>
        <begin position="19"/>
        <end position="125"/>
    </location>
</feature>
<dbReference type="RefSeq" id="WP_152869047.1">
    <property type="nucleotide sequence ID" value="NZ_WBSL01000001.1"/>
</dbReference>
<evidence type="ECO:0000259" key="1">
    <source>
        <dbReference type="Pfam" id="PF23296"/>
    </source>
</evidence>
<gene>
    <name evidence="2" type="ORF">F8S09_03800</name>
</gene>
<dbReference type="AlphaFoldDB" id="A0A7X1NU32"/>